<dbReference type="SUPFAM" id="SSF56784">
    <property type="entry name" value="HAD-like"/>
    <property type="match status" value="1"/>
</dbReference>
<organism evidence="2 3">
    <name type="scientific">Legionella waltersii</name>
    <dbReference type="NCBI Taxonomy" id="66969"/>
    <lineage>
        <taxon>Bacteria</taxon>
        <taxon>Pseudomonadati</taxon>
        <taxon>Pseudomonadota</taxon>
        <taxon>Gammaproteobacteria</taxon>
        <taxon>Legionellales</taxon>
        <taxon>Legionellaceae</taxon>
        <taxon>Legionella</taxon>
    </lineage>
</organism>
<reference evidence="2 3" key="1">
    <citation type="submission" date="2015-11" db="EMBL/GenBank/DDBJ databases">
        <title>Genomic analysis of 38 Legionella species identifies large and diverse effector repertoires.</title>
        <authorList>
            <person name="Burstein D."/>
            <person name="Amaro F."/>
            <person name="Zusman T."/>
            <person name="Lifshitz Z."/>
            <person name="Cohen O."/>
            <person name="Gilbert J.A."/>
            <person name="Pupko T."/>
            <person name="Shuman H.A."/>
            <person name="Segal G."/>
        </authorList>
    </citation>
    <scope>NUCLEOTIDE SEQUENCE [LARGE SCALE GENOMIC DNA]</scope>
    <source>
        <strain evidence="2 3">ATCC 51914</strain>
    </source>
</reference>
<keyword evidence="1" id="KW-0732">Signal</keyword>
<dbReference type="PATRIC" id="fig|66969.6.peg.2764"/>
<dbReference type="OrthoDB" id="5639078at2"/>
<dbReference type="EMBL" id="LNZB01000056">
    <property type="protein sequence ID" value="KTD75616.1"/>
    <property type="molecule type" value="Genomic_DNA"/>
</dbReference>
<evidence type="ECO:0000256" key="1">
    <source>
        <dbReference type="ARBA" id="ARBA00022729"/>
    </source>
</evidence>
<dbReference type="InterPro" id="IPR022565">
    <property type="entry name" value="DUF2608"/>
</dbReference>
<accession>A0A0W1A364</accession>
<evidence type="ECO:0000313" key="2">
    <source>
        <dbReference type="EMBL" id="KTD75616.1"/>
    </source>
</evidence>
<dbReference type="STRING" id="66969.Lwal_2554"/>
<evidence type="ECO:0000313" key="3">
    <source>
        <dbReference type="Proteomes" id="UP000054729"/>
    </source>
</evidence>
<comment type="caution">
    <text evidence="2">The sequence shown here is derived from an EMBL/GenBank/DDBJ whole genome shotgun (WGS) entry which is preliminary data.</text>
</comment>
<dbReference type="Pfam" id="PF11019">
    <property type="entry name" value="DUF2608"/>
    <property type="match status" value="1"/>
</dbReference>
<gene>
    <name evidence="2" type="ORF">Lwal_2554</name>
</gene>
<sequence>MNALWENGVREHHIDNNLGIMYYLFHPLYSDDSMPNKLIQKLIVESNEIRDILEYCSFDTLGAFDLDNTLITPTHTKGLGSDKWFSMLLMHAFTVIPDRDLARKLTVQLSDYVQDIIKFKPVEDRTAKILKLLSDVGLPIMGLTARHVKSSEMTERQLQSAGISFSQPDNEVDSLVKQSTHSESKSVQLHGEVVKLSKSSDGVVQLDIGDPTRKPCYKNGILYCDGADKGKCLAAFLAYLGVQYSVVMADDAKHNLECILKEAIAEEFSFIGLRYGRTDKLVEKFSMPAAMEKMKEKMHLLPLEALELIKELKLDFAVSAKPPGG</sequence>
<name>A0A0W1A364_9GAMM</name>
<keyword evidence="3" id="KW-1185">Reference proteome</keyword>
<protein>
    <submittedName>
        <fullName evidence="2">Uncharacterized protein</fullName>
    </submittedName>
</protein>
<dbReference type="Proteomes" id="UP000054729">
    <property type="component" value="Unassembled WGS sequence"/>
</dbReference>
<dbReference type="InterPro" id="IPR036412">
    <property type="entry name" value="HAD-like_sf"/>
</dbReference>
<dbReference type="AlphaFoldDB" id="A0A0W1A364"/>
<proteinExistence type="predicted"/>